<accession>A0A5D4TCP3</accession>
<sequence>MDWNKWRRLQRGNNGSLRPLKRSEEAQAPSRGKRSYLCKGTASDSQSTKFLNKQNRAPEIGARFCCIFKIKSQPFAAYE</sequence>
<protein>
    <submittedName>
        <fullName evidence="2">Uncharacterized protein</fullName>
    </submittedName>
</protein>
<feature type="region of interest" description="Disordered" evidence="1">
    <location>
        <begin position="1"/>
        <end position="41"/>
    </location>
</feature>
<organism evidence="2 3">
    <name type="scientific">Sutcliffiella horikoshii</name>
    <dbReference type="NCBI Taxonomy" id="79883"/>
    <lineage>
        <taxon>Bacteria</taxon>
        <taxon>Bacillati</taxon>
        <taxon>Bacillota</taxon>
        <taxon>Bacilli</taxon>
        <taxon>Bacillales</taxon>
        <taxon>Bacillaceae</taxon>
        <taxon>Sutcliffiella</taxon>
    </lineage>
</organism>
<evidence type="ECO:0000313" key="3">
    <source>
        <dbReference type="Proteomes" id="UP000324517"/>
    </source>
</evidence>
<proteinExistence type="predicted"/>
<gene>
    <name evidence="2" type="ORF">FZC75_12065</name>
</gene>
<name>A0A5D4TCP3_9BACI</name>
<comment type="caution">
    <text evidence="2">The sequence shown here is derived from an EMBL/GenBank/DDBJ whole genome shotgun (WGS) entry which is preliminary data.</text>
</comment>
<feature type="compositionally biased region" description="Basic residues" evidence="1">
    <location>
        <begin position="1"/>
        <end position="10"/>
    </location>
</feature>
<dbReference type="Proteomes" id="UP000324517">
    <property type="component" value="Unassembled WGS sequence"/>
</dbReference>
<evidence type="ECO:0000256" key="1">
    <source>
        <dbReference type="SAM" id="MobiDB-lite"/>
    </source>
</evidence>
<evidence type="ECO:0000313" key="2">
    <source>
        <dbReference type="EMBL" id="TYS71886.1"/>
    </source>
</evidence>
<reference evidence="2 3" key="1">
    <citation type="submission" date="2019-08" db="EMBL/GenBank/DDBJ databases">
        <title>Bacillus genomes from the desert of Cuatro Cienegas, Coahuila.</title>
        <authorList>
            <person name="Olmedo-Alvarez G."/>
        </authorList>
    </citation>
    <scope>NUCLEOTIDE SEQUENCE [LARGE SCALE GENOMIC DNA]</scope>
    <source>
        <strain evidence="2 3">CH98b_3T</strain>
    </source>
</reference>
<dbReference type="EMBL" id="VTET01000005">
    <property type="protein sequence ID" value="TYS71886.1"/>
    <property type="molecule type" value="Genomic_DNA"/>
</dbReference>
<dbReference type="AlphaFoldDB" id="A0A5D4TCP3"/>